<name>A0A9D1K4S8_9BACT</name>
<reference evidence="2" key="1">
    <citation type="submission" date="2020-10" db="EMBL/GenBank/DDBJ databases">
        <authorList>
            <person name="Gilroy R."/>
        </authorList>
    </citation>
    <scope>NUCLEOTIDE SEQUENCE</scope>
    <source>
        <strain evidence="2">CHK152-2994</strain>
    </source>
</reference>
<comment type="caution">
    <text evidence="2">The sequence shown here is derived from an EMBL/GenBank/DDBJ whole genome shotgun (WGS) entry which is preliminary data.</text>
</comment>
<evidence type="ECO:0000313" key="2">
    <source>
        <dbReference type="EMBL" id="HIS82674.1"/>
    </source>
</evidence>
<sequence>MKRLKGFVIFLYIFFTVLVVILHPAMHKPVTLENTNFKIKEQLMNPKPRKVSDFEVKVKFYRTNKTVAKAEDKTIHIKPDDDKTLSFDVTQGAGTRETVLDTSENSSRELQQNLEMEFSDSRMLYQDKEINLSDQQTKYSEQNLNLNENIPRSDLEIGVNDQNNNVKLKDSDEVGNRKFKGSREEIIAWNVWRSELQNRIMDESAIEAPVGTLILFSFDVSEDGLISNLKYTCTNRKYAADAKADMVSILNRLQGDSILNFPPNTRRKNVRFKGGFILDYDTVYSKPEDYSDYERIRQ</sequence>
<feature type="transmembrane region" description="Helical" evidence="1">
    <location>
        <begin position="7"/>
        <end position="26"/>
    </location>
</feature>
<proteinExistence type="predicted"/>
<keyword evidence="1" id="KW-0812">Transmembrane</keyword>
<reference evidence="2" key="2">
    <citation type="journal article" date="2021" name="PeerJ">
        <title>Extensive microbial diversity within the chicken gut microbiome revealed by metagenomics and culture.</title>
        <authorList>
            <person name="Gilroy R."/>
            <person name="Ravi A."/>
            <person name="Getino M."/>
            <person name="Pursley I."/>
            <person name="Horton D.L."/>
            <person name="Alikhan N.F."/>
            <person name="Baker D."/>
            <person name="Gharbi K."/>
            <person name="Hall N."/>
            <person name="Watson M."/>
            <person name="Adriaenssens E.M."/>
            <person name="Foster-Nyarko E."/>
            <person name="Jarju S."/>
            <person name="Secka A."/>
            <person name="Antonio M."/>
            <person name="Oren A."/>
            <person name="Chaudhuri R.R."/>
            <person name="La Ragione R."/>
            <person name="Hildebrand F."/>
            <person name="Pallen M.J."/>
        </authorList>
    </citation>
    <scope>NUCLEOTIDE SEQUENCE</scope>
    <source>
        <strain evidence="2">CHK152-2994</strain>
    </source>
</reference>
<evidence type="ECO:0000313" key="3">
    <source>
        <dbReference type="Proteomes" id="UP000824139"/>
    </source>
</evidence>
<protein>
    <submittedName>
        <fullName evidence="2">Uncharacterized protein</fullName>
    </submittedName>
</protein>
<gene>
    <name evidence="2" type="ORF">IAD41_03610</name>
</gene>
<keyword evidence="1" id="KW-1133">Transmembrane helix</keyword>
<dbReference type="EMBL" id="DVJO01000078">
    <property type="protein sequence ID" value="HIS82674.1"/>
    <property type="molecule type" value="Genomic_DNA"/>
</dbReference>
<dbReference type="AlphaFoldDB" id="A0A9D1K4S8"/>
<organism evidence="2 3">
    <name type="scientific">Candidatus Scatenecus faecavium</name>
    <dbReference type="NCBI Taxonomy" id="2840915"/>
    <lineage>
        <taxon>Bacteria</taxon>
        <taxon>Candidatus Scatenecus</taxon>
    </lineage>
</organism>
<keyword evidence="1" id="KW-0472">Membrane</keyword>
<accession>A0A9D1K4S8</accession>
<dbReference type="Proteomes" id="UP000824139">
    <property type="component" value="Unassembled WGS sequence"/>
</dbReference>
<evidence type="ECO:0000256" key="1">
    <source>
        <dbReference type="SAM" id="Phobius"/>
    </source>
</evidence>